<accession>A0A409Y0I2</accession>
<dbReference type="OrthoDB" id="2639794at2759"/>
<feature type="region of interest" description="Disordered" evidence="4">
    <location>
        <begin position="1659"/>
        <end position="1694"/>
    </location>
</feature>
<dbReference type="SUPFAM" id="SSF50998">
    <property type="entry name" value="Quinoprotein alcohol dehydrogenase-like"/>
    <property type="match status" value="1"/>
</dbReference>
<dbReference type="InterPro" id="IPR020472">
    <property type="entry name" value="WD40_PAC1"/>
</dbReference>
<dbReference type="Proteomes" id="UP000284706">
    <property type="component" value="Unassembled WGS sequence"/>
</dbReference>
<feature type="repeat" description="WD" evidence="3">
    <location>
        <begin position="1028"/>
        <end position="1067"/>
    </location>
</feature>
<protein>
    <submittedName>
        <fullName evidence="5">Uncharacterized protein</fullName>
    </submittedName>
</protein>
<feature type="repeat" description="WD" evidence="3">
    <location>
        <begin position="1438"/>
        <end position="1468"/>
    </location>
</feature>
<dbReference type="SUPFAM" id="SSF50978">
    <property type="entry name" value="WD40 repeat-like"/>
    <property type="match status" value="1"/>
</dbReference>
<dbReference type="STRING" id="231916.A0A409Y0I2"/>
<evidence type="ECO:0000256" key="2">
    <source>
        <dbReference type="ARBA" id="ARBA00022737"/>
    </source>
</evidence>
<dbReference type="InterPro" id="IPR036322">
    <property type="entry name" value="WD40_repeat_dom_sf"/>
</dbReference>
<dbReference type="PROSITE" id="PS50294">
    <property type="entry name" value="WD_REPEATS_REGION"/>
    <property type="match status" value="3"/>
</dbReference>
<dbReference type="Pfam" id="PF00400">
    <property type="entry name" value="WD40"/>
    <property type="match status" value="4"/>
</dbReference>
<dbReference type="InParanoid" id="A0A409Y0I2"/>
<dbReference type="Gene3D" id="2.130.10.10">
    <property type="entry name" value="YVTN repeat-like/Quinoprotein amine dehydrogenase"/>
    <property type="match status" value="4"/>
</dbReference>
<feature type="repeat" description="WD" evidence="3">
    <location>
        <begin position="641"/>
        <end position="666"/>
    </location>
</feature>
<dbReference type="PANTHER" id="PTHR22847:SF637">
    <property type="entry name" value="WD REPEAT DOMAIN 5B"/>
    <property type="match status" value="1"/>
</dbReference>
<dbReference type="PROSITE" id="PS00678">
    <property type="entry name" value="WD_REPEATS_1"/>
    <property type="match status" value="2"/>
</dbReference>
<evidence type="ECO:0000313" key="5">
    <source>
        <dbReference type="EMBL" id="PPQ96507.1"/>
    </source>
</evidence>
<dbReference type="InterPro" id="IPR019775">
    <property type="entry name" value="WD40_repeat_CS"/>
</dbReference>
<comment type="caution">
    <text evidence="5">The sequence shown here is derived from an EMBL/GenBank/DDBJ whole genome shotgun (WGS) entry which is preliminary data.</text>
</comment>
<evidence type="ECO:0000256" key="3">
    <source>
        <dbReference type="PROSITE-ProRule" id="PRU00221"/>
    </source>
</evidence>
<dbReference type="PANTHER" id="PTHR22847">
    <property type="entry name" value="WD40 REPEAT PROTEIN"/>
    <property type="match status" value="1"/>
</dbReference>
<reference evidence="5 6" key="1">
    <citation type="journal article" date="2018" name="Evol. Lett.">
        <title>Horizontal gene cluster transfer increased hallucinogenic mushroom diversity.</title>
        <authorList>
            <person name="Reynolds H.T."/>
            <person name="Vijayakumar V."/>
            <person name="Gluck-Thaler E."/>
            <person name="Korotkin H.B."/>
            <person name="Matheny P.B."/>
            <person name="Slot J.C."/>
        </authorList>
    </citation>
    <scope>NUCLEOTIDE SEQUENCE [LARGE SCALE GENOMIC DNA]</scope>
    <source>
        <strain evidence="5 6">SRW20</strain>
    </source>
</reference>
<name>A0A409Y0I2_9AGAR</name>
<dbReference type="EMBL" id="NHYE01001363">
    <property type="protein sequence ID" value="PPQ96507.1"/>
    <property type="molecule type" value="Genomic_DNA"/>
</dbReference>
<dbReference type="PRINTS" id="PR00320">
    <property type="entry name" value="GPROTEINBRPT"/>
</dbReference>
<keyword evidence="1 3" id="KW-0853">WD repeat</keyword>
<dbReference type="InterPro" id="IPR011047">
    <property type="entry name" value="Quinoprotein_ADH-like_sf"/>
</dbReference>
<keyword evidence="6" id="KW-1185">Reference proteome</keyword>
<feature type="repeat" description="WD" evidence="3">
    <location>
        <begin position="1412"/>
        <end position="1437"/>
    </location>
</feature>
<evidence type="ECO:0000313" key="6">
    <source>
        <dbReference type="Proteomes" id="UP000284706"/>
    </source>
</evidence>
<dbReference type="SUPFAM" id="SSF50969">
    <property type="entry name" value="YVTN repeat-like/Quinoprotein amine dehydrogenase"/>
    <property type="match status" value="1"/>
</dbReference>
<feature type="repeat" description="WD" evidence="3">
    <location>
        <begin position="203"/>
        <end position="224"/>
    </location>
</feature>
<dbReference type="InterPro" id="IPR015943">
    <property type="entry name" value="WD40/YVTN_repeat-like_dom_sf"/>
</dbReference>
<proteinExistence type="predicted"/>
<gene>
    <name evidence="5" type="ORF">CVT26_010443</name>
</gene>
<sequence>MPTPFVPSNWESPRHFSIPLASRINSPYSGGPLHATCSTTHMVVAYQDRIYICSLPTFHLTLIHIPERASISAFKSLKIHGDILIVDILDAPEAAYVGIYRDAWHMPTRKYLGYIGSGDLVSNPEPEMVEIEENGELIKQLWPNEPLLIIVDASDLKCYKPPISDAQSTEGARGQEYPFPLAVETIRHIHCARCLTSRGKTAITGGEDQTVRTWDIITGEDQLVLIGHTSVARQLEMNLCRLVTCVDVDENKIYSSSPDLRVRVWDRCSGNCLLVLEVPVQHPLYSLSVISPQLIIGMSKQSQHVPCRDFSTCIWSSESGKLIQQTYSPVANRLGAIRGKEVTVKADRDSNTPLLAKIWDIRSGQVLGTFPMELRGHYELFCSQRRFLFAVDEQEGQCVLQVWDFGVERSPDKDELTRYNGQVKSHTSMEGIETRRDDGLGNATNVAVMSSSSNDVDRRRDTTNIDQPRKKFNSIYSEPPLLACSAAHIVLAYNNRVHVYSLLVFDLIQTFEPGRLATEPLRIFGEILVIRCRPGSARLNQQYIWDLKTRQHIGTIEEDGMVSVPETELIDVEQGGQVVMQEWPEHPILLVVEPTLPRPVARKSGHDPSNDVHQVYSLRPSKMITMSPFSTYWARCLASKGRTVLAGGQDGAIRVWDLITGECQLVLIGHSSNLSKIELDQNKIYSSSSDRTVRVWDRYSGDCLHVLNVSVQSISAPSIHVLPSHLITSTQISQHNYTIIMWDIVSGKPIDEVDDQRGCALGPIQGENQTLITREVVGSIGDWVRIWDIKTGGLLARISIGPPHTDDLPWIFQEKYLVAFVKENGRYLLRASLTPEMEAQRPMSPAFELEHILNPGELLYDKSLEIRGDILVISCKDCSDSSAVQLSSLYIWDLVAAKCGGIVAGVQCTASYPRKIAFPRTEVVEIERNGKTVKQEWPTDPLLVVTSLGDGNTASGSMANMLRTYAILEVDVARPEGSGLDPLPPAITIHPIHEVTRLASRGRTALTAGKDASVRVWDSITGECLLVLIGHAAFVVDVDLDSKRIYSSSSDYTVRIWDRYSGDCLHVLEISRHLLGLTFVGLTPSYLATFTGGEVCVWDPVAAKLLRRINVDERASAWLGPIREKEHTIFTWENCRNSTIRAKLWDTRLGRVLTAFPIGRCKRLPPLDSESQSRFLLAVVEQDGQDLLKVWDFGVDGSPNAVNINNLGEPPPFLSPVTLHCRFCETRLEVAPPIHAVVGYKDRVYTYSLPSFDLVHVLEIGEKQRYCSHQIHGDILVVEYRNNGLENLLEVSHLGFRDLSSGKNIGSMVGDTSFTDRRTISSPQSELVKSEENGELISQEWPKNPLLIVFSVYWDSKTRVHRKMLQVYGVQNETAALASANYSDVVGYGPLPMLLAKTISPIHSVACVASMGRTAITGGDDAIVRVWDIISGECLLVLIGHTQSVIDVALDETRIYSSSKDKTVRIWDRRCGDCFHILKLEVPAHRTVPTSPSYLITIPHLHGIFNVNFPIRVWDSVTGVLMYQIEQYTDWALGPMRGGERTLVTLEVDLVSCADWFRIWDVKSGQLLSSIAIGPHQLTGYSYVRFCSQERFLMAVVRRDGQSLLKVWDFGAEVSPANIADRPQLNDVLMFKTPDAQQDTGTRTIMKLKEVEDLTLSSSSADYDEGEGPVSSGKRKRTGRDKTGRGNFRRRSRK</sequence>
<evidence type="ECO:0000256" key="4">
    <source>
        <dbReference type="SAM" id="MobiDB-lite"/>
    </source>
</evidence>
<dbReference type="InterPro" id="IPR011044">
    <property type="entry name" value="Quino_amine_DH_bsu"/>
</dbReference>
<dbReference type="GO" id="GO:1990234">
    <property type="term" value="C:transferase complex"/>
    <property type="evidence" value="ECO:0007669"/>
    <property type="project" value="UniProtKB-ARBA"/>
</dbReference>
<keyword evidence="2" id="KW-0677">Repeat</keyword>
<dbReference type="PROSITE" id="PS50082">
    <property type="entry name" value="WD_REPEATS_2"/>
    <property type="match status" value="6"/>
</dbReference>
<dbReference type="SMART" id="SM00320">
    <property type="entry name" value="WD40"/>
    <property type="match status" value="9"/>
</dbReference>
<dbReference type="InterPro" id="IPR001680">
    <property type="entry name" value="WD40_rpt"/>
</dbReference>
<evidence type="ECO:0000256" key="1">
    <source>
        <dbReference type="ARBA" id="ARBA00022574"/>
    </source>
</evidence>
<organism evidence="5 6">
    <name type="scientific">Gymnopilus dilepis</name>
    <dbReference type="NCBI Taxonomy" id="231916"/>
    <lineage>
        <taxon>Eukaryota</taxon>
        <taxon>Fungi</taxon>
        <taxon>Dikarya</taxon>
        <taxon>Basidiomycota</taxon>
        <taxon>Agaricomycotina</taxon>
        <taxon>Agaricomycetes</taxon>
        <taxon>Agaricomycetidae</taxon>
        <taxon>Agaricales</taxon>
        <taxon>Agaricineae</taxon>
        <taxon>Hymenogastraceae</taxon>
        <taxon>Gymnopilus</taxon>
    </lineage>
</organism>
<feature type="repeat" description="WD" evidence="3">
    <location>
        <begin position="667"/>
        <end position="706"/>
    </location>
</feature>